<dbReference type="InterPro" id="IPR050469">
    <property type="entry name" value="Diguanylate_Cyclase"/>
</dbReference>
<name>A0A073CTJ1_PLAA1</name>
<dbReference type="InterPro" id="IPR029787">
    <property type="entry name" value="Nucleotide_cyclase"/>
</dbReference>
<dbReference type="PANTHER" id="PTHR45138:SF9">
    <property type="entry name" value="DIGUANYLATE CYCLASE DGCM-RELATED"/>
    <property type="match status" value="1"/>
</dbReference>
<dbReference type="GeneID" id="77289137"/>
<keyword evidence="3" id="KW-0808">Transferase</keyword>
<dbReference type="AlphaFoldDB" id="A0A073CTJ1"/>
<dbReference type="InterPro" id="IPR043128">
    <property type="entry name" value="Rev_trsase/Diguanyl_cyclase"/>
</dbReference>
<dbReference type="CDD" id="cd01949">
    <property type="entry name" value="GGDEF"/>
    <property type="match status" value="1"/>
</dbReference>
<dbReference type="Gene3D" id="3.30.70.270">
    <property type="match status" value="1"/>
</dbReference>
<dbReference type="Proteomes" id="UP000027395">
    <property type="component" value="Chromosome"/>
</dbReference>
<accession>A0A073CTJ1</accession>
<dbReference type="RefSeq" id="WP_042154369.1">
    <property type="nucleotide sequence ID" value="NZ_CM002803.1"/>
</dbReference>
<organism evidence="3 4">
    <name type="scientific">Planktothrix agardhii (strain NIVA-CYA 126/8)</name>
    <dbReference type="NCBI Taxonomy" id="388467"/>
    <lineage>
        <taxon>Bacteria</taxon>
        <taxon>Bacillati</taxon>
        <taxon>Cyanobacteriota</taxon>
        <taxon>Cyanophyceae</taxon>
        <taxon>Oscillatoriophycideae</taxon>
        <taxon>Oscillatoriales</taxon>
        <taxon>Microcoleaceae</taxon>
        <taxon>Planktothrix</taxon>
    </lineage>
</organism>
<feature type="domain" description="GGDEF" evidence="2">
    <location>
        <begin position="144"/>
        <end position="278"/>
    </location>
</feature>
<dbReference type="FunFam" id="3.30.70.270:FF:000001">
    <property type="entry name" value="Diguanylate cyclase domain protein"/>
    <property type="match status" value="1"/>
</dbReference>
<dbReference type="GO" id="GO:0052621">
    <property type="term" value="F:diguanylate cyclase activity"/>
    <property type="evidence" value="ECO:0007669"/>
    <property type="project" value="TreeGrafter"/>
</dbReference>
<evidence type="ECO:0000313" key="3">
    <source>
        <dbReference type="EMBL" id="KEI67305.1"/>
    </source>
</evidence>
<proteinExistence type="predicted"/>
<evidence type="ECO:0000313" key="4">
    <source>
        <dbReference type="Proteomes" id="UP000027395"/>
    </source>
</evidence>
<dbReference type="PROSITE" id="PS50887">
    <property type="entry name" value="GGDEF"/>
    <property type="match status" value="1"/>
</dbReference>
<keyword evidence="1" id="KW-0175">Coiled coil</keyword>
<dbReference type="NCBIfam" id="TIGR00254">
    <property type="entry name" value="GGDEF"/>
    <property type="match status" value="1"/>
</dbReference>
<dbReference type="SUPFAM" id="SSF55073">
    <property type="entry name" value="Nucleotide cyclase"/>
    <property type="match status" value="1"/>
</dbReference>
<sequence>MKNEHLSEKQLLDYISRLRQDIETLKQEKADLEIILEVIIDHGDLVETQLRESQKKLKAEIEQHYLAQLKLEASQEHLQSLVTLLSQGKNNLELILETTIEHSNIVEESLHYDSIHDPLTGLFNRRYLDLVLPQVFKSAQKIQECLSILIADIDHFKQFNDNFGHKAGDIVLKLVSQAVQGVMRTSDLAYRYGGEELVFILPNTNVEVAEIIAEEIRQKIKNLQYEYSYDFLIGVTISIGVAGFPEHTQSCDNLLQFADQALYQAKAQGRDQVVVINPNMNQQF</sequence>
<dbReference type="STRING" id="388467.A19Y_2383"/>
<evidence type="ECO:0000259" key="2">
    <source>
        <dbReference type="PROSITE" id="PS50887"/>
    </source>
</evidence>
<dbReference type="SMART" id="SM00267">
    <property type="entry name" value="GGDEF"/>
    <property type="match status" value="1"/>
</dbReference>
<feature type="coiled-coil region" evidence="1">
    <location>
        <begin position="8"/>
        <end position="35"/>
    </location>
</feature>
<dbReference type="EMBL" id="CM002803">
    <property type="protein sequence ID" value="KEI67305.1"/>
    <property type="molecule type" value="Genomic_DNA"/>
</dbReference>
<dbReference type="eggNOG" id="COG3706">
    <property type="taxonomic scope" value="Bacteria"/>
</dbReference>
<keyword evidence="4" id="KW-1185">Reference proteome</keyword>
<dbReference type="PATRIC" id="fig|388467.6.peg.2333"/>
<dbReference type="EC" id="2.7.3.-" evidence="3"/>
<gene>
    <name evidence="3" type="primary">pleD</name>
    <name evidence="3" type="ORF">A19Y_2383</name>
</gene>
<dbReference type="Pfam" id="PF00990">
    <property type="entry name" value="GGDEF"/>
    <property type="match status" value="1"/>
</dbReference>
<evidence type="ECO:0000256" key="1">
    <source>
        <dbReference type="SAM" id="Coils"/>
    </source>
</evidence>
<dbReference type="InterPro" id="IPR000160">
    <property type="entry name" value="GGDEF_dom"/>
</dbReference>
<reference evidence="3 4" key="1">
    <citation type="journal article" date="2014" name="Appl. Environ. Microbiol.">
        <title>Elucidation of insertion elements encoded on plasmids and in vitro construction of shuttle vectors from the toxic cyanobacterium Planktothrix.</title>
        <authorList>
            <person name="Christiansen G."/>
            <person name="Goesmann A."/>
            <person name="Kurmayer R."/>
        </authorList>
    </citation>
    <scope>NUCLEOTIDE SEQUENCE [LARGE SCALE GENOMIC DNA]</scope>
    <source>
        <strain evidence="3 4">NIVA-CYA 126/8</strain>
    </source>
</reference>
<dbReference type="PANTHER" id="PTHR45138">
    <property type="entry name" value="REGULATORY COMPONENTS OF SENSORY TRANSDUCTION SYSTEM"/>
    <property type="match status" value="1"/>
</dbReference>
<protein>
    <submittedName>
        <fullName evidence="3">PleD</fullName>
        <ecNumber evidence="3">2.7.3.-</ecNumber>
    </submittedName>
</protein>
<dbReference type="HOGENOM" id="CLU_000445_11_5_3"/>